<dbReference type="InterPro" id="IPR051396">
    <property type="entry name" value="Bact_Antivir_Def_Nuclease"/>
</dbReference>
<dbReference type="AlphaFoldDB" id="A0A8B0SGZ6"/>
<evidence type="ECO:0000313" key="2">
    <source>
        <dbReference type="EMBL" id="MBO0614546.1"/>
    </source>
</evidence>
<dbReference type="EMBL" id="JAFMPM010000008">
    <property type="protein sequence ID" value="MBO0614546.1"/>
    <property type="molecule type" value="Genomic_DNA"/>
</dbReference>
<sequence>MSQHFIENIKIENFKCFENLEINDFKRVNVFGGKNNVGKTALLEAIELLVKSVEPNSLIYNSYLLLKNRQQRSKNITLDFYKDFPHRFEIKSNIRTINIAVDNLVEFHTTNTSIANIEFSVNHGKSNFSTENFSNGNLYGALHDYFKNIIFNSYFIKSSKIDDKFLSVLYGFVSELNKEDFVNNSINNFDSSIMTFKIIQTEDEAIPKLKIQGRDKLVPLSEMGDGISRYVTILCAIWASQNGFLFIDEIENGIHYSNYKKLWELIFMASEQANCQVFVTTHSKECIEAFNNVQQERNDDTGRYFELYRSEKKQRIVAAVRDAEQLHYSLTHGAAIRGE</sequence>
<proteinExistence type="predicted"/>
<accession>A0A8B0SGZ6</accession>
<dbReference type="InterPro" id="IPR027417">
    <property type="entry name" value="P-loop_NTPase"/>
</dbReference>
<name>A0A8B0SGZ6_9GAMM</name>
<gene>
    <name evidence="3" type="ORF">J1836_012115</name>
    <name evidence="2" type="ORF">J1836_16725</name>
</gene>
<evidence type="ECO:0000259" key="1">
    <source>
        <dbReference type="Pfam" id="PF13304"/>
    </source>
</evidence>
<feature type="domain" description="ATPase AAA-type core" evidence="1">
    <location>
        <begin position="28"/>
        <end position="283"/>
    </location>
</feature>
<evidence type="ECO:0000313" key="3">
    <source>
        <dbReference type="EMBL" id="QTX09378.1"/>
    </source>
</evidence>
<dbReference type="GO" id="GO:0005524">
    <property type="term" value="F:ATP binding"/>
    <property type="evidence" value="ECO:0007669"/>
    <property type="project" value="InterPro"/>
</dbReference>
<dbReference type="InterPro" id="IPR014555">
    <property type="entry name" value="RecF-like"/>
</dbReference>
<dbReference type="Pfam" id="PF13304">
    <property type="entry name" value="AAA_21"/>
    <property type="match status" value="1"/>
</dbReference>
<keyword evidence="4" id="KW-1185">Reference proteome</keyword>
<dbReference type="RefSeq" id="WP_207252267.1">
    <property type="nucleotide sequence ID" value="NZ_JAFMPM010000008.1"/>
</dbReference>
<dbReference type="PIRSF" id="PIRSF029347">
    <property type="entry name" value="RecF"/>
    <property type="match status" value="1"/>
</dbReference>
<dbReference type="PANTHER" id="PTHR43581:SF4">
    <property type="entry name" value="ATP_GTP PHOSPHATASE"/>
    <property type="match status" value="1"/>
</dbReference>
<evidence type="ECO:0000313" key="4">
    <source>
        <dbReference type="Proteomes" id="UP000664466"/>
    </source>
</evidence>
<dbReference type="EMBL" id="CP072748">
    <property type="protein sequence ID" value="QTX09378.1"/>
    <property type="molecule type" value="Genomic_DNA"/>
</dbReference>
<reference evidence="3" key="2">
    <citation type="submission" date="2021-04" db="EMBL/GenBank/DDBJ databases">
        <title>Complete Genome and methylome analysis of Thiothrix fructosivorans ATCC 49748.</title>
        <authorList>
            <person name="Fomenkov A."/>
            <person name="Sun L."/>
            <person name="Vincze T."/>
            <person name="Grabovich M.Y."/>
            <person name="Roberts R.J."/>
        </authorList>
    </citation>
    <scope>NUCLEOTIDE SEQUENCE</scope>
    <source>
        <strain evidence="3">ATCC 49748</strain>
    </source>
</reference>
<reference evidence="2 4" key="1">
    <citation type="submission" date="2021-03" db="EMBL/GenBank/DDBJ databases">
        <title>Draft genome and methylome analysis of Thiotrix fructosivoruns ATCC 49748.</title>
        <authorList>
            <person name="Fomenkov A."/>
            <person name="Grabovich M.Y."/>
            <person name="Roberts R.J."/>
        </authorList>
    </citation>
    <scope>NUCLEOTIDE SEQUENCE [LARGE SCALE GENOMIC DNA]</scope>
    <source>
        <strain evidence="2 4">ATCC 49748</strain>
    </source>
</reference>
<dbReference type="SUPFAM" id="SSF52540">
    <property type="entry name" value="P-loop containing nucleoside triphosphate hydrolases"/>
    <property type="match status" value="1"/>
</dbReference>
<dbReference type="InterPro" id="IPR003959">
    <property type="entry name" value="ATPase_AAA_core"/>
</dbReference>
<dbReference type="Proteomes" id="UP000664466">
    <property type="component" value="Unassembled WGS sequence"/>
</dbReference>
<organism evidence="3">
    <name type="scientific">Thiothrix fructosivorans</name>
    <dbReference type="NCBI Taxonomy" id="111770"/>
    <lineage>
        <taxon>Bacteria</taxon>
        <taxon>Pseudomonadati</taxon>
        <taxon>Pseudomonadota</taxon>
        <taxon>Gammaproteobacteria</taxon>
        <taxon>Thiotrichales</taxon>
        <taxon>Thiotrichaceae</taxon>
        <taxon>Thiothrix</taxon>
    </lineage>
</organism>
<dbReference type="PANTHER" id="PTHR43581">
    <property type="entry name" value="ATP/GTP PHOSPHATASE"/>
    <property type="match status" value="1"/>
</dbReference>
<dbReference type="Gene3D" id="3.40.50.300">
    <property type="entry name" value="P-loop containing nucleotide triphosphate hydrolases"/>
    <property type="match status" value="1"/>
</dbReference>
<dbReference type="GO" id="GO:0016887">
    <property type="term" value="F:ATP hydrolysis activity"/>
    <property type="evidence" value="ECO:0007669"/>
    <property type="project" value="InterPro"/>
</dbReference>
<protein>
    <submittedName>
        <fullName evidence="3">AAA family ATPase</fullName>
    </submittedName>
</protein>